<dbReference type="GO" id="GO:0003677">
    <property type="term" value="F:DNA binding"/>
    <property type="evidence" value="ECO:0007669"/>
    <property type="project" value="InterPro"/>
</dbReference>
<reference evidence="1 2" key="1">
    <citation type="submission" date="2020-08" db="EMBL/GenBank/DDBJ databases">
        <title>Sequencing the genomes of 1000 actinobacteria strains.</title>
        <authorList>
            <person name="Klenk H.-P."/>
        </authorList>
    </citation>
    <scope>NUCLEOTIDE SEQUENCE [LARGE SCALE GENOMIC DNA]</scope>
    <source>
        <strain evidence="1 2">DSM 45784</strain>
    </source>
</reference>
<dbReference type="RefSeq" id="WP_239123454.1">
    <property type="nucleotide sequence ID" value="NZ_BOOV01000031.1"/>
</dbReference>
<keyword evidence="2" id="KW-1185">Reference proteome</keyword>
<dbReference type="InterPro" id="IPR001387">
    <property type="entry name" value="Cro/C1-type_HTH"/>
</dbReference>
<name>A0A7W7D454_9ACTN</name>
<dbReference type="CDD" id="cd00093">
    <property type="entry name" value="HTH_XRE"/>
    <property type="match status" value="1"/>
</dbReference>
<gene>
    <name evidence="1" type="ORF">BJ982_001310</name>
</gene>
<proteinExistence type="predicted"/>
<dbReference type="Gene3D" id="1.10.260.40">
    <property type="entry name" value="lambda repressor-like DNA-binding domains"/>
    <property type="match status" value="1"/>
</dbReference>
<dbReference type="AlphaFoldDB" id="A0A7W7D454"/>
<protein>
    <submittedName>
        <fullName evidence="1">Transcriptional regulator with XRE-family HTH domain</fullName>
    </submittedName>
</protein>
<evidence type="ECO:0000313" key="1">
    <source>
        <dbReference type="EMBL" id="MBB4699766.1"/>
    </source>
</evidence>
<dbReference type="EMBL" id="JACHND010000001">
    <property type="protein sequence ID" value="MBB4699766.1"/>
    <property type="molecule type" value="Genomic_DNA"/>
</dbReference>
<sequence>MSDLPAWSIRLREERESRGWSLKAMARQLTEAADERTRAHLPTRESLVRMVRSWEAGKHRPRAPYPQLYARSFELSEAELFREKTRSADTRSGELVYPLAETHLLCETARTLGAASPIFMDAMDMERRAAVRLLAAVSAGTVIPAGALETVLGGVERALGERVDVDGWESTVQEYGELLKVRPVGSLIPDLTAELIAVGNLLNRGNPPLAQAGLARVGAEFGWMLASQLDDIGDQRAARVTWGTARRAADASGDRDLAVWVRSKEASMARWSSRPDTVALTLADEAIGIAGARPSRGLVQAYGVRASLAARRGESAAREAYTALDALEGAADQTGAARYLSWAQSYVYVLLGDSRASSAIDKASDGVSPEHAAEMEMLRALDLVGRRDVGEGLQQAVNVLGVRPASASRRHMTGEILTALPEKARTLPAARTLRALLVA</sequence>
<organism evidence="1 2">
    <name type="scientific">Sphaerisporangium siamense</name>
    <dbReference type="NCBI Taxonomy" id="795645"/>
    <lineage>
        <taxon>Bacteria</taxon>
        <taxon>Bacillati</taxon>
        <taxon>Actinomycetota</taxon>
        <taxon>Actinomycetes</taxon>
        <taxon>Streptosporangiales</taxon>
        <taxon>Streptosporangiaceae</taxon>
        <taxon>Sphaerisporangium</taxon>
    </lineage>
</organism>
<dbReference type="Proteomes" id="UP000542210">
    <property type="component" value="Unassembled WGS sequence"/>
</dbReference>
<evidence type="ECO:0000313" key="2">
    <source>
        <dbReference type="Proteomes" id="UP000542210"/>
    </source>
</evidence>
<dbReference type="InterPro" id="IPR010982">
    <property type="entry name" value="Lambda_DNA-bd_dom_sf"/>
</dbReference>
<accession>A0A7W7D454</accession>
<comment type="caution">
    <text evidence="1">The sequence shown here is derived from an EMBL/GenBank/DDBJ whole genome shotgun (WGS) entry which is preliminary data.</text>
</comment>